<feature type="compositionally biased region" description="Polar residues" evidence="1">
    <location>
        <begin position="1"/>
        <end position="11"/>
    </location>
</feature>
<feature type="compositionally biased region" description="Basic and acidic residues" evidence="1">
    <location>
        <begin position="16"/>
        <end position="42"/>
    </location>
</feature>
<accession>A0A4U0XRU4</accession>
<evidence type="ECO:0000256" key="1">
    <source>
        <dbReference type="SAM" id="MobiDB-lite"/>
    </source>
</evidence>
<protein>
    <submittedName>
        <fullName evidence="2">Uncharacterized protein</fullName>
    </submittedName>
</protein>
<dbReference type="STRING" id="329884.A0A4U0XRU4"/>
<dbReference type="Proteomes" id="UP000309340">
    <property type="component" value="Unassembled WGS sequence"/>
</dbReference>
<comment type="caution">
    <text evidence="2">The sequence shown here is derived from an EMBL/GenBank/DDBJ whole genome shotgun (WGS) entry which is preliminary data.</text>
</comment>
<sequence length="549" mass="64053">MAVIGWNTSNGKAYRQKPDPEKAKLERQEAKRDAKLEREKSRRLAKSAPRYTNSHLWIHTVETPIVQRDRYAFGGPMNVRMPHPKNIVFTAARAVLQEYNQADLHRTIDPLAVEALSAAPTICRALDTEPEVFLLVRAQTFIKLQLKLVRESTAPGAASIAMVRVGSRRYSLRAWLETLPEHRMPDLDRLALELQYKQWRESELRKRILLFAVGPYVEPRYTTEIFELNGRPLTKTMINVTGNGIPKEAEEDWYIEAQPKRLEPVNFGLLELSKATREDAIDVLWKDTTKRYRSADLLLRIPAHIPALYHGYIRRLELALTHVDFIITFRCQIKPAFICDRALATAPAHVLSKANLPLLKYLQLAFMSTVELAYSPWAHYIGGRYFNIDFDRLPCQKTLIDWMMCFVLEWVEHIPVIELSGFIKTQTKAKWERVLNSKRPRDWEEYIESERRSFLTLPDYEFPPHCFCPHPCGFVDLAKIREQFNNSHRCGHRFRDRCRCIANAPKPHHITRAARNYFFDYNDSFKIEQGMDNGHDGVEREEWMRIAPR</sequence>
<dbReference type="AlphaFoldDB" id="A0A4U0XRU4"/>
<reference evidence="2 3" key="1">
    <citation type="submission" date="2017-03" db="EMBL/GenBank/DDBJ databases">
        <title>Genomes of endolithic fungi from Antarctica.</title>
        <authorList>
            <person name="Coleine C."/>
            <person name="Masonjones S."/>
            <person name="Stajich J.E."/>
        </authorList>
    </citation>
    <scope>NUCLEOTIDE SEQUENCE [LARGE SCALE GENOMIC DNA]</scope>
    <source>
        <strain evidence="2 3">CCFEE 5184</strain>
    </source>
</reference>
<feature type="region of interest" description="Disordered" evidence="1">
    <location>
        <begin position="1"/>
        <end position="47"/>
    </location>
</feature>
<dbReference type="OrthoDB" id="5335493at2759"/>
<evidence type="ECO:0000313" key="2">
    <source>
        <dbReference type="EMBL" id="TKA78133.1"/>
    </source>
</evidence>
<organism evidence="2 3">
    <name type="scientific">Friedmanniomyces simplex</name>
    <dbReference type="NCBI Taxonomy" id="329884"/>
    <lineage>
        <taxon>Eukaryota</taxon>
        <taxon>Fungi</taxon>
        <taxon>Dikarya</taxon>
        <taxon>Ascomycota</taxon>
        <taxon>Pezizomycotina</taxon>
        <taxon>Dothideomycetes</taxon>
        <taxon>Dothideomycetidae</taxon>
        <taxon>Mycosphaerellales</taxon>
        <taxon>Teratosphaeriaceae</taxon>
        <taxon>Friedmanniomyces</taxon>
    </lineage>
</organism>
<dbReference type="EMBL" id="NAJQ01000120">
    <property type="protein sequence ID" value="TKA78133.1"/>
    <property type="molecule type" value="Genomic_DNA"/>
</dbReference>
<gene>
    <name evidence="2" type="ORF">B0A55_02714</name>
</gene>
<proteinExistence type="predicted"/>
<name>A0A4U0XRU4_9PEZI</name>
<evidence type="ECO:0000313" key="3">
    <source>
        <dbReference type="Proteomes" id="UP000309340"/>
    </source>
</evidence>
<keyword evidence="3" id="KW-1185">Reference proteome</keyword>